<dbReference type="Proteomes" id="UP001165960">
    <property type="component" value="Unassembled WGS sequence"/>
</dbReference>
<comment type="caution">
    <text evidence="1">The sequence shown here is derived from an EMBL/GenBank/DDBJ whole genome shotgun (WGS) entry which is preliminary data.</text>
</comment>
<gene>
    <name evidence="1" type="ORF">DSO57_1003108</name>
</gene>
<dbReference type="EMBL" id="QTSX02000007">
    <property type="protein sequence ID" value="KAJ9090372.1"/>
    <property type="molecule type" value="Genomic_DNA"/>
</dbReference>
<evidence type="ECO:0000313" key="2">
    <source>
        <dbReference type="Proteomes" id="UP001165960"/>
    </source>
</evidence>
<keyword evidence="2" id="KW-1185">Reference proteome</keyword>
<accession>A0ACC2UUB7</accession>
<sequence>MQGWKKVLIAISVCIAGIQGQAKDSKRISSKVASSSRNHPQDPRRSQPPDSRDDPEPSKNKNRCANPYTRPEIRELSREELRDLHEALQVMKEEGSFDRFCRMHLENVPFAHATPYFLPWHREFTYRFEQELRKVNPRLTLPYWNWSLDAQAPERSIVLSSAYFGSQGSKCLNDGPFVGWRCKNPNEHCLARDYDGGETLGAFYSPELLSHTLDGRESYDDFRRAIEGPPHGNVHNNIGGDMSTMASCNDPLFYLHHAFVDKLWYDWQSRNRSRVMDFGGPGMKGGHASPDENLVPFNIPISDSLDVDNNYCYNYSSGPRPPRRSTPPSRSRRNQRRDDRRDAYPEVSPSPYDRDDMIHMRYPLPLSDHYIQRFGLNHSQVREQEKVDRDHVEFLNAIGYISDLALGFNALLTETAGNIISGVDDFMTGGGTHADFSQDIISVMTGQRPLVAPSDMNILHNFLQ</sequence>
<reference evidence="1" key="1">
    <citation type="submission" date="2022-04" db="EMBL/GenBank/DDBJ databases">
        <title>Genome of the entomopathogenic fungus Entomophthora muscae.</title>
        <authorList>
            <person name="Elya C."/>
            <person name="Lovett B.R."/>
            <person name="Lee E."/>
            <person name="Macias A.M."/>
            <person name="Hajek A.E."/>
            <person name="De Bivort B.L."/>
            <person name="Kasson M.T."/>
            <person name="De Fine Licht H.H."/>
            <person name="Stajich J.E."/>
        </authorList>
    </citation>
    <scope>NUCLEOTIDE SEQUENCE</scope>
    <source>
        <strain evidence="1">Berkeley</strain>
    </source>
</reference>
<protein>
    <submittedName>
        <fullName evidence="1">Uncharacterized protein</fullName>
    </submittedName>
</protein>
<name>A0ACC2UUB7_9FUNG</name>
<proteinExistence type="predicted"/>
<evidence type="ECO:0000313" key="1">
    <source>
        <dbReference type="EMBL" id="KAJ9090372.1"/>
    </source>
</evidence>
<organism evidence="1 2">
    <name type="scientific">Entomophthora muscae</name>
    <dbReference type="NCBI Taxonomy" id="34485"/>
    <lineage>
        <taxon>Eukaryota</taxon>
        <taxon>Fungi</taxon>
        <taxon>Fungi incertae sedis</taxon>
        <taxon>Zoopagomycota</taxon>
        <taxon>Entomophthoromycotina</taxon>
        <taxon>Entomophthoromycetes</taxon>
        <taxon>Entomophthorales</taxon>
        <taxon>Entomophthoraceae</taxon>
        <taxon>Entomophthora</taxon>
    </lineage>
</organism>